<reference evidence="1 2" key="1">
    <citation type="journal article" date="2024" name="Chem. Sci.">
        <title>Discovery of megapolipeptins by genome mining of a Burkholderiales bacteria collection.</title>
        <authorList>
            <person name="Paulo B.S."/>
            <person name="Recchia M.J.J."/>
            <person name="Lee S."/>
            <person name="Fergusson C.H."/>
            <person name="Romanowski S.B."/>
            <person name="Hernandez A."/>
            <person name="Krull N."/>
            <person name="Liu D.Y."/>
            <person name="Cavanagh H."/>
            <person name="Bos A."/>
            <person name="Gray C.A."/>
            <person name="Murphy B.T."/>
            <person name="Linington R.G."/>
            <person name="Eustaquio A.S."/>
        </authorList>
    </citation>
    <scope>NUCLEOTIDE SEQUENCE [LARGE SCALE GENOMIC DNA]</scope>
    <source>
        <strain evidence="1 2">RL18-126-BIB-B</strain>
    </source>
</reference>
<dbReference type="Proteomes" id="UP001629235">
    <property type="component" value="Unassembled WGS sequence"/>
</dbReference>
<keyword evidence="1" id="KW-0808">Transferase</keyword>
<gene>
    <name evidence="1" type="ORF">PQR01_23330</name>
</gene>
<sequence length="414" mass="45192">MRVAIVHDWLDAPGGAEKVLAQIIECFPEADLFSLVDFLEDRKLLGGRPVTTSFIQSLPFARRRYRAYLPLMPLAVRQFDLSDYNLIISSSSAVAKGVLVGPGKTHVSYVHAPLRCAWDQQHESLRAANLTRGPKSWAARAMFHYLRGWDAQSANGVDRLIANSHFGARRLMKTYGRDAAVIPPPVDVHRFELRTHKDDFYLTVARMVPHKRVDLIVEAFNATPHRQLVVIGDGPQMAALRAKAGPNVTMLGNQPFEVLKGYLQRARAFVCAEEDFGIVPLEAQACGTPVIALGKGSALETMVPVGEARATGVYFGAQTVVSMLGAIARFERLRGHISPAACRANAERFSPAVFRRAFMAEVTRTIAAAGVRQPVEAGQRSGVVRQPDMSGERANRHPEAAGGADAFTPGASDF</sequence>
<keyword evidence="2" id="KW-1185">Reference proteome</keyword>
<evidence type="ECO:0000313" key="2">
    <source>
        <dbReference type="Proteomes" id="UP001629235"/>
    </source>
</evidence>
<organism evidence="1 2">
    <name type="scientific">Paraburkholderia rhynchosiae</name>
    <dbReference type="NCBI Taxonomy" id="487049"/>
    <lineage>
        <taxon>Bacteria</taxon>
        <taxon>Pseudomonadati</taxon>
        <taxon>Pseudomonadota</taxon>
        <taxon>Betaproteobacteria</taxon>
        <taxon>Burkholderiales</taxon>
        <taxon>Burkholderiaceae</taxon>
        <taxon>Paraburkholderia</taxon>
    </lineage>
</organism>
<protein>
    <submittedName>
        <fullName evidence="1">Glycosyltransferase</fullName>
        <ecNumber evidence="1">2.4.-.-</ecNumber>
    </submittedName>
</protein>
<proteinExistence type="predicted"/>
<comment type="caution">
    <text evidence="1">The sequence shown here is derived from an EMBL/GenBank/DDBJ whole genome shotgun (WGS) entry which is preliminary data.</text>
</comment>
<accession>A0ACC7NH53</accession>
<dbReference type="EC" id="2.4.-.-" evidence="1"/>
<evidence type="ECO:0000313" key="1">
    <source>
        <dbReference type="EMBL" id="MFM0106343.1"/>
    </source>
</evidence>
<dbReference type="EMBL" id="JAQQDW010000052">
    <property type="protein sequence ID" value="MFM0106343.1"/>
    <property type="molecule type" value="Genomic_DNA"/>
</dbReference>
<name>A0ACC7NH53_9BURK</name>
<keyword evidence="1" id="KW-0328">Glycosyltransferase</keyword>